<feature type="active site" description="Proton acceptor" evidence="12">
    <location>
        <position position="301"/>
    </location>
</feature>
<comment type="similarity">
    <text evidence="2 13">Belongs to the carbohydrate kinase PfkB family.</text>
</comment>
<dbReference type="GO" id="GO:0005634">
    <property type="term" value="C:nucleus"/>
    <property type="evidence" value="ECO:0007669"/>
    <property type="project" value="UniProtKB-SubCell"/>
</dbReference>
<dbReference type="GO" id="GO:0005524">
    <property type="term" value="F:ATP binding"/>
    <property type="evidence" value="ECO:0007669"/>
    <property type="project" value="UniProtKB-UniRule"/>
</dbReference>
<evidence type="ECO:0000256" key="8">
    <source>
        <dbReference type="ARBA" id="ARBA00022840"/>
    </source>
</evidence>
<dbReference type="PRINTS" id="PR00989">
    <property type="entry name" value="ADENOKINASE"/>
</dbReference>
<dbReference type="Gene3D" id="3.40.1190.20">
    <property type="match status" value="1"/>
</dbReference>
<organism evidence="15 16">
    <name type="scientific">Mytilus coruscus</name>
    <name type="common">Sea mussel</name>
    <dbReference type="NCBI Taxonomy" id="42192"/>
    <lineage>
        <taxon>Eukaryota</taxon>
        <taxon>Metazoa</taxon>
        <taxon>Spiralia</taxon>
        <taxon>Lophotrochozoa</taxon>
        <taxon>Mollusca</taxon>
        <taxon>Bivalvia</taxon>
        <taxon>Autobranchia</taxon>
        <taxon>Pteriomorphia</taxon>
        <taxon>Mytilida</taxon>
        <taxon>Mytiloidea</taxon>
        <taxon>Mytilidae</taxon>
        <taxon>Mytilinae</taxon>
        <taxon>Mytilus</taxon>
    </lineage>
</organism>
<dbReference type="PANTHER" id="PTHR45769:SF3">
    <property type="entry name" value="ADENOSINE KINASE"/>
    <property type="match status" value="1"/>
</dbReference>
<evidence type="ECO:0000256" key="7">
    <source>
        <dbReference type="ARBA" id="ARBA00022777"/>
    </source>
</evidence>
<comment type="function">
    <text evidence="13">ATP dependent phosphorylation of adenosine and other related nucleoside analogs to monophosphate derivatives.</text>
</comment>
<accession>A0A6J8BI15</accession>
<gene>
    <name evidence="15" type="ORF">MCOR_19127</name>
</gene>
<keyword evidence="6 13" id="KW-0547">Nucleotide-binding</keyword>
<protein>
    <recommendedName>
        <fullName evidence="11 13">Adenosine kinase</fullName>
        <shortName evidence="13">AK</shortName>
        <ecNumber evidence="3 13">2.7.1.20</ecNumber>
    </recommendedName>
    <alternativeName>
        <fullName evidence="13">Adenosine 5'-phosphotransferase</fullName>
    </alternativeName>
</protein>
<evidence type="ECO:0000256" key="1">
    <source>
        <dbReference type="ARBA" id="ARBA00004801"/>
    </source>
</evidence>
<sequence>MANSDQIPEGILLGIGNPLLDITISADKAFLDKYGLQSNDAIIATEKHTAMFEEMVADYKPIYLAGGATQNSIRVAQWLLQKPKATSFVGGVGNDQFHEILLKTAEEVGVNVKYEIHNDKSTGKCGAIITGEDRSLVTDLGAAEHFTAQFLSQPDIWQLVEKAQIFYIGGFIVPVSFDAVIQAAKHAAENDKIVVMNLHAKFLCKKFADPDLNLMQYVDVLFGNGDEAKAFGCCSGFNASDIKEIALKAQALPKLNEKRKRIIVFTQGKDPTILAQDGQITEYPITPVKKDFIKDTNGCGDAFVGGFLSQLAQNMPLHVCMECGFYASKVVIQHYGCNFPDHPQFK</sequence>
<evidence type="ECO:0000256" key="2">
    <source>
        <dbReference type="ARBA" id="ARBA00010688"/>
    </source>
</evidence>
<dbReference type="UniPathway" id="UPA00588">
    <property type="reaction ID" value="UER00659"/>
</dbReference>
<comment type="catalytic activity">
    <reaction evidence="10 13">
        <text>adenosine + ATP = AMP + ADP + H(+)</text>
        <dbReference type="Rhea" id="RHEA:20824"/>
        <dbReference type="ChEBI" id="CHEBI:15378"/>
        <dbReference type="ChEBI" id="CHEBI:16335"/>
        <dbReference type="ChEBI" id="CHEBI:30616"/>
        <dbReference type="ChEBI" id="CHEBI:456215"/>
        <dbReference type="ChEBI" id="CHEBI:456216"/>
        <dbReference type="EC" id="2.7.1.20"/>
    </reaction>
</comment>
<evidence type="ECO:0000256" key="10">
    <source>
        <dbReference type="ARBA" id="ARBA00051362"/>
    </source>
</evidence>
<dbReference type="SUPFAM" id="SSF53613">
    <property type="entry name" value="Ribokinase-like"/>
    <property type="match status" value="1"/>
</dbReference>
<dbReference type="GO" id="GO:0006144">
    <property type="term" value="P:purine nucleobase metabolic process"/>
    <property type="evidence" value="ECO:0007669"/>
    <property type="project" value="TreeGrafter"/>
</dbReference>
<dbReference type="InterPro" id="IPR029056">
    <property type="entry name" value="Ribokinase-like"/>
</dbReference>
<dbReference type="FunFam" id="3.40.1190.20:FF:000076">
    <property type="entry name" value="Adenosine kinase"/>
    <property type="match status" value="1"/>
</dbReference>
<keyword evidence="8 13" id="KW-0067">ATP-binding</keyword>
<comment type="subunit">
    <text evidence="13">Monomer.</text>
</comment>
<evidence type="ECO:0000256" key="11">
    <source>
        <dbReference type="ARBA" id="ARBA00068771"/>
    </source>
</evidence>
<evidence type="ECO:0000256" key="3">
    <source>
        <dbReference type="ARBA" id="ARBA00012119"/>
    </source>
</evidence>
<dbReference type="Pfam" id="PF00294">
    <property type="entry name" value="PfkB"/>
    <property type="match status" value="1"/>
</dbReference>
<evidence type="ECO:0000256" key="6">
    <source>
        <dbReference type="ARBA" id="ARBA00022741"/>
    </source>
</evidence>
<dbReference type="GO" id="GO:0004001">
    <property type="term" value="F:adenosine kinase activity"/>
    <property type="evidence" value="ECO:0007669"/>
    <property type="project" value="UniProtKB-UniRule"/>
</dbReference>
<keyword evidence="16" id="KW-1185">Reference proteome</keyword>
<keyword evidence="7 13" id="KW-0418">Kinase</keyword>
<dbReference type="GO" id="GO:0006166">
    <property type="term" value="P:purine ribonucleoside salvage"/>
    <property type="evidence" value="ECO:0007669"/>
    <property type="project" value="UniProtKB-KW"/>
</dbReference>
<keyword evidence="5 13" id="KW-0660">Purine salvage</keyword>
<dbReference type="Proteomes" id="UP000507470">
    <property type="component" value="Unassembled WGS sequence"/>
</dbReference>
<proteinExistence type="inferred from homology"/>
<dbReference type="InterPro" id="IPR011611">
    <property type="entry name" value="PfkB_dom"/>
</dbReference>
<evidence type="ECO:0000256" key="13">
    <source>
        <dbReference type="RuleBase" id="RU368116"/>
    </source>
</evidence>
<keyword evidence="4 13" id="KW-0808">Transferase</keyword>
<dbReference type="EC" id="2.7.1.20" evidence="3 13"/>
<comment type="cofactor">
    <cofactor evidence="13">
        <name>Mg(2+)</name>
        <dbReference type="ChEBI" id="CHEBI:18420"/>
    </cofactor>
    <text evidence="13">Binds 3 Mg(2+) ions per subunit.</text>
</comment>
<comment type="pathway">
    <text evidence="1 13">Purine metabolism; AMP biosynthesis via salvage pathway; AMP from adenosine: step 1/1.</text>
</comment>
<feature type="domain" description="Carbohydrate kinase PfkB" evidence="14">
    <location>
        <begin position="30"/>
        <end position="340"/>
    </location>
</feature>
<dbReference type="PANTHER" id="PTHR45769">
    <property type="entry name" value="ADENOSINE KINASE"/>
    <property type="match status" value="1"/>
</dbReference>
<evidence type="ECO:0000313" key="15">
    <source>
        <dbReference type="EMBL" id="CAC5383372.1"/>
    </source>
</evidence>
<dbReference type="CDD" id="cd01168">
    <property type="entry name" value="adenosine_kinase"/>
    <property type="match status" value="1"/>
</dbReference>
<reference evidence="15 16" key="1">
    <citation type="submission" date="2020-06" db="EMBL/GenBank/DDBJ databases">
        <authorList>
            <person name="Li R."/>
            <person name="Bekaert M."/>
        </authorList>
    </citation>
    <scope>NUCLEOTIDE SEQUENCE [LARGE SCALE GENOMIC DNA]</scope>
    <source>
        <strain evidence="16">wild</strain>
    </source>
</reference>
<evidence type="ECO:0000259" key="14">
    <source>
        <dbReference type="Pfam" id="PF00294"/>
    </source>
</evidence>
<evidence type="ECO:0000256" key="12">
    <source>
        <dbReference type="PIRSR" id="PIRSR601805-1"/>
    </source>
</evidence>
<dbReference type="InterPro" id="IPR001805">
    <property type="entry name" value="Adenokinase"/>
</dbReference>
<evidence type="ECO:0000313" key="16">
    <source>
        <dbReference type="Proteomes" id="UP000507470"/>
    </source>
</evidence>
<keyword evidence="9 13" id="KW-0460">Magnesium</keyword>
<dbReference type="EMBL" id="CACVKT020003359">
    <property type="protein sequence ID" value="CAC5383372.1"/>
    <property type="molecule type" value="Genomic_DNA"/>
</dbReference>
<comment type="subcellular location">
    <subcellularLocation>
        <location evidence="13">Nucleus</location>
    </subcellularLocation>
</comment>
<name>A0A6J8BI15_MYTCO</name>
<dbReference type="GO" id="GO:0044209">
    <property type="term" value="P:AMP salvage"/>
    <property type="evidence" value="ECO:0007669"/>
    <property type="project" value="UniProtKB-UniRule"/>
</dbReference>
<evidence type="ECO:0000256" key="5">
    <source>
        <dbReference type="ARBA" id="ARBA00022726"/>
    </source>
</evidence>
<dbReference type="GO" id="GO:0005829">
    <property type="term" value="C:cytosol"/>
    <property type="evidence" value="ECO:0007669"/>
    <property type="project" value="TreeGrafter"/>
</dbReference>
<keyword evidence="13" id="KW-0539">Nucleus</keyword>
<dbReference type="Gene3D" id="3.30.1110.10">
    <property type="match status" value="1"/>
</dbReference>
<dbReference type="AlphaFoldDB" id="A0A6J8BI15"/>
<evidence type="ECO:0000256" key="9">
    <source>
        <dbReference type="ARBA" id="ARBA00022842"/>
    </source>
</evidence>
<dbReference type="OrthoDB" id="432447at2759"/>
<evidence type="ECO:0000256" key="4">
    <source>
        <dbReference type="ARBA" id="ARBA00022679"/>
    </source>
</evidence>